<feature type="transmembrane region" description="Helical" evidence="2">
    <location>
        <begin position="390"/>
        <end position="413"/>
    </location>
</feature>
<feature type="region of interest" description="Disordered" evidence="1">
    <location>
        <begin position="1028"/>
        <end position="1047"/>
    </location>
</feature>
<feature type="transmembrane region" description="Helical" evidence="2">
    <location>
        <begin position="434"/>
        <end position="454"/>
    </location>
</feature>
<feature type="transmembrane region" description="Helical" evidence="2">
    <location>
        <begin position="362"/>
        <end position="384"/>
    </location>
</feature>
<keyword evidence="2" id="KW-1133">Transmembrane helix</keyword>
<organism evidence="3 4">
    <name type="scientific">Jannaschia aquimarina</name>
    <dbReference type="NCBI Taxonomy" id="935700"/>
    <lineage>
        <taxon>Bacteria</taxon>
        <taxon>Pseudomonadati</taxon>
        <taxon>Pseudomonadota</taxon>
        <taxon>Alphaproteobacteria</taxon>
        <taxon>Rhodobacterales</taxon>
        <taxon>Roseobacteraceae</taxon>
        <taxon>Jannaschia</taxon>
    </lineage>
</organism>
<dbReference type="Gene3D" id="3.30.2090.10">
    <property type="entry name" value="Multidrug efflux transporter AcrB TolC docking domain, DN and DC subdomains"/>
    <property type="match status" value="2"/>
</dbReference>
<evidence type="ECO:0000313" key="4">
    <source>
        <dbReference type="Proteomes" id="UP000032232"/>
    </source>
</evidence>
<feature type="transmembrane region" description="Helical" evidence="2">
    <location>
        <begin position="969"/>
        <end position="989"/>
    </location>
</feature>
<reference evidence="3 4" key="1">
    <citation type="submission" date="2015-02" db="EMBL/GenBank/DDBJ databases">
        <title>Genome Sequence of Jannaschia aquimarina DSM28248, a member of the Roseobacter clade.</title>
        <authorList>
            <person name="Voget S."/>
            <person name="Daniel R."/>
        </authorList>
    </citation>
    <scope>NUCLEOTIDE SEQUENCE [LARGE SCALE GENOMIC DNA]</scope>
    <source>
        <strain evidence="3 4">GSW-M26</strain>
    </source>
</reference>
<dbReference type="InterPro" id="IPR027463">
    <property type="entry name" value="AcrB_DN_DC_subdom"/>
</dbReference>
<dbReference type="STRING" id="935700.jaqu_03660"/>
<dbReference type="SUPFAM" id="SSF82866">
    <property type="entry name" value="Multidrug efflux transporter AcrB transmembrane domain"/>
    <property type="match status" value="2"/>
</dbReference>
<accession>A0A0D1DD07</accession>
<evidence type="ECO:0000256" key="2">
    <source>
        <dbReference type="SAM" id="Phobius"/>
    </source>
</evidence>
<dbReference type="Gene3D" id="1.20.1640.10">
    <property type="entry name" value="Multidrug efflux transporter AcrB transmembrane domain"/>
    <property type="match status" value="2"/>
</dbReference>
<dbReference type="SUPFAM" id="SSF82693">
    <property type="entry name" value="Multidrug efflux transporter AcrB pore domain, PN1, PN2, PC1 and PC2 subdomains"/>
    <property type="match status" value="2"/>
</dbReference>
<dbReference type="PRINTS" id="PR00702">
    <property type="entry name" value="ACRIFLAVINRP"/>
</dbReference>
<protein>
    <submittedName>
        <fullName evidence="3">CzcA protein</fullName>
    </submittedName>
</protein>
<dbReference type="SUPFAM" id="SSF82714">
    <property type="entry name" value="Multidrug efflux transporter AcrB TolC docking domain, DN and DC subdomains"/>
    <property type="match status" value="2"/>
</dbReference>
<keyword evidence="4" id="KW-1185">Reference proteome</keyword>
<feature type="transmembrane region" description="Helical" evidence="2">
    <location>
        <begin position="995"/>
        <end position="1014"/>
    </location>
</feature>
<feature type="transmembrane region" description="Helical" evidence="2">
    <location>
        <begin position="466"/>
        <end position="489"/>
    </location>
</feature>
<dbReference type="RefSeq" id="WP_043917233.1">
    <property type="nucleotide sequence ID" value="NZ_JYFE01000012.1"/>
</dbReference>
<evidence type="ECO:0000256" key="1">
    <source>
        <dbReference type="SAM" id="MobiDB-lite"/>
    </source>
</evidence>
<dbReference type="PANTHER" id="PTHR32063:SF18">
    <property type="entry name" value="CATION EFFLUX SYSTEM PROTEIN"/>
    <property type="match status" value="1"/>
</dbReference>
<gene>
    <name evidence="3" type="primary">czcA</name>
    <name evidence="3" type="ORF">jaqu_03660</name>
</gene>
<dbReference type="PATRIC" id="fig|935700.4.peg.394"/>
<proteinExistence type="predicted"/>
<name>A0A0D1DD07_9RHOB</name>
<dbReference type="PANTHER" id="PTHR32063">
    <property type="match status" value="1"/>
</dbReference>
<keyword evidence="2" id="KW-0812">Transmembrane</keyword>
<dbReference type="EMBL" id="JYFE01000012">
    <property type="protein sequence ID" value="KIT17858.1"/>
    <property type="molecule type" value="Genomic_DNA"/>
</dbReference>
<dbReference type="Proteomes" id="UP000032232">
    <property type="component" value="Unassembled WGS sequence"/>
</dbReference>
<feature type="transmembrane region" description="Helical" evidence="2">
    <location>
        <begin position="338"/>
        <end position="355"/>
    </location>
</feature>
<dbReference type="Gene3D" id="3.30.70.1440">
    <property type="entry name" value="Multidrug efflux transporter AcrB pore domain"/>
    <property type="match status" value="1"/>
</dbReference>
<dbReference type="InterPro" id="IPR001036">
    <property type="entry name" value="Acrflvin-R"/>
</dbReference>
<comment type="caution">
    <text evidence="3">The sequence shown here is derived from an EMBL/GenBank/DDBJ whole genome shotgun (WGS) entry which is preliminary data.</text>
</comment>
<feature type="transmembrane region" description="Helical" evidence="2">
    <location>
        <begin position="921"/>
        <end position="941"/>
    </location>
</feature>
<feature type="transmembrane region" description="Helical" evidence="2">
    <location>
        <begin position="895"/>
        <end position="915"/>
    </location>
</feature>
<feature type="transmembrane region" description="Helical" evidence="2">
    <location>
        <begin position="530"/>
        <end position="551"/>
    </location>
</feature>
<sequence>MSAANWTWREPRAVALALLVIVAAGVSALLTIGRQEDPTITNLFATITTPYPGAEPARVEALVTAEIEEELRGLAEVDVITSTSSTGVSIVAVELLETLEEERIEQVWSEMRDALADAQLRFPAGALAPELNTDGVGAYAAIISLSAVGDDVPVTLTARYGEALADILRNVPGTKVVDVFGYPEEEITVTLDAARAAGLGLTADVVSQAIAQADAKVRAGQVTGAGDDLVVEVSGEIGALDRVREIALREGANGAVLRVGDIAEITRGPRQPVAEAAFQNGRPAILVAATLEDGLQVDAWAGMVREDLAAFRTDLPGGIAADLIFDQSTYTADRLAEVGTNMAIGVALVVGVLLLTLGLRAALIVATVLPVVSLASLGTMNAIGLPIHQMSVTGLIVALGLLVDAGIVMTDEIGRGIRSGMARGEAVAGATRRLAMPLFASTATTALSFTPMILLPGPAGDFVGSIALAVVIMLCWSFLVAVTITPALAGWIMPDKKGRGFANGIPSGFVGRLFRRSLVLAVRNPIRSMALATVLPVVGFLSLPLLTAQFFPGVDRDQFHIEVDLAPGSGIVRTEAAVRELDAALRAEPGIESVTWVLGRSAPAFYYNIPGGRDAASRYAQALIRTASPEATEAMLPRLQRDLPRVAPEAQILVRGLVQGPPVTAPVELRIVGADLAVLREQGETLRRIVAEQDAVTLSRATLAGGAAKVAVEVDEGRARLLGLDPGGVARQLEAALTGLTGGSLIEGSEELPVRVRLGDDRRADPSAIRDLPLVPPAGQARAAEGAFAAIPLSAVAEIAVVPGESVITRRNGERVNTVQGFIQRGVLPSEAFAQVEAAMEAEGFALPPGYRLQVGGDSDARASTLNNLLAPLGLIVTLSIAVVVLTFRSFRLAGIALVVSGFSAGLSMLALAIFDYPFGINAIIGLIGSIGVSINAALIIMTALQEDADAAAGDPDAMAEVVMTSSRHIVSTTVTTVGGFLPLILAGGAFWPPFAMAVAGGVALSTIVSFYFTPPAFRLVYRKPKPASGDVGDRPDMPVPLRVAAE</sequence>
<evidence type="ECO:0000313" key="3">
    <source>
        <dbReference type="EMBL" id="KIT17858.1"/>
    </source>
</evidence>
<feature type="transmembrane region" description="Helical" evidence="2">
    <location>
        <begin position="869"/>
        <end position="888"/>
    </location>
</feature>
<dbReference type="AlphaFoldDB" id="A0A0D1DD07"/>
<dbReference type="GO" id="GO:0005886">
    <property type="term" value="C:plasma membrane"/>
    <property type="evidence" value="ECO:0007669"/>
    <property type="project" value="TreeGrafter"/>
</dbReference>
<dbReference type="Gene3D" id="3.30.70.1320">
    <property type="entry name" value="Multidrug efflux transporter AcrB pore domain like"/>
    <property type="match status" value="1"/>
</dbReference>
<dbReference type="Gene3D" id="3.30.70.1430">
    <property type="entry name" value="Multidrug efflux transporter AcrB pore domain"/>
    <property type="match status" value="2"/>
</dbReference>
<keyword evidence="2" id="KW-0472">Membrane</keyword>
<dbReference type="GO" id="GO:0042910">
    <property type="term" value="F:xenobiotic transmembrane transporter activity"/>
    <property type="evidence" value="ECO:0007669"/>
    <property type="project" value="TreeGrafter"/>
</dbReference>
<dbReference type="Pfam" id="PF00873">
    <property type="entry name" value="ACR_tran"/>
    <property type="match status" value="1"/>
</dbReference>